<comment type="caution">
    <text evidence="9">The sequence shown here is derived from an EMBL/GenBank/DDBJ whole genome shotgun (WGS) entry which is preliminary data.</text>
</comment>
<dbReference type="Gene3D" id="1.20.120.10">
    <property type="entry name" value="Cytochrome c/b562"/>
    <property type="match status" value="1"/>
</dbReference>
<name>A0A2A5WVL8_9GAMM</name>
<keyword evidence="4" id="KW-0249">Electron transport</keyword>
<dbReference type="InterPro" id="IPR010980">
    <property type="entry name" value="Cyt_c/b562"/>
</dbReference>
<dbReference type="Proteomes" id="UP000219327">
    <property type="component" value="Unassembled WGS sequence"/>
</dbReference>
<dbReference type="PRINTS" id="PR00608">
    <property type="entry name" value="CYTCHROMECII"/>
</dbReference>
<dbReference type="GO" id="GO:0020037">
    <property type="term" value="F:heme binding"/>
    <property type="evidence" value="ECO:0007669"/>
    <property type="project" value="InterPro"/>
</dbReference>
<feature type="chain" id="PRO_5012834107" evidence="8">
    <location>
        <begin position="23"/>
        <end position="146"/>
    </location>
</feature>
<dbReference type="InterPro" id="IPR012127">
    <property type="entry name" value="Cyt_c_prime"/>
</dbReference>
<evidence type="ECO:0000256" key="2">
    <source>
        <dbReference type="ARBA" id="ARBA00022617"/>
    </source>
</evidence>
<accession>A0A2A5WVL8</accession>
<evidence type="ECO:0000256" key="5">
    <source>
        <dbReference type="ARBA" id="ARBA00023004"/>
    </source>
</evidence>
<gene>
    <name evidence="9" type="ORF">CNE99_03880</name>
</gene>
<evidence type="ECO:0000313" key="10">
    <source>
        <dbReference type="Proteomes" id="UP000219327"/>
    </source>
</evidence>
<evidence type="ECO:0000313" key="9">
    <source>
        <dbReference type="EMBL" id="PDH40313.1"/>
    </source>
</evidence>
<dbReference type="EMBL" id="NTKD01000013">
    <property type="protein sequence ID" value="PDH40313.1"/>
    <property type="molecule type" value="Genomic_DNA"/>
</dbReference>
<dbReference type="PIRSF" id="PIRSF000027">
    <property type="entry name" value="Cytc_c_prime"/>
    <property type="match status" value="1"/>
</dbReference>
<feature type="binding site" description="covalent" evidence="7">
    <location>
        <position position="138"/>
    </location>
    <ligand>
        <name>heme c</name>
        <dbReference type="ChEBI" id="CHEBI:61717"/>
    </ligand>
</feature>
<reference evidence="9 10" key="1">
    <citation type="submission" date="2017-08" db="EMBL/GenBank/DDBJ databases">
        <title>Fine stratification of microbial communities through a metagenomic profile of the photic zone.</title>
        <authorList>
            <person name="Haro-Moreno J.M."/>
            <person name="Lopez-Perez M."/>
            <person name="De La Torre J."/>
            <person name="Picazo A."/>
            <person name="Camacho A."/>
            <person name="Rodriguez-Valera F."/>
        </authorList>
    </citation>
    <scope>NUCLEOTIDE SEQUENCE [LARGE SCALE GENOMIC DNA]</scope>
    <source>
        <strain evidence="9">MED-G24</strain>
    </source>
</reference>
<organism evidence="9 10">
    <name type="scientific">OM182 bacterium MED-G24</name>
    <dbReference type="NCBI Taxonomy" id="1986255"/>
    <lineage>
        <taxon>Bacteria</taxon>
        <taxon>Pseudomonadati</taxon>
        <taxon>Pseudomonadota</taxon>
        <taxon>Gammaproteobacteria</taxon>
        <taxon>OMG group</taxon>
        <taxon>OM182 clade</taxon>
    </lineage>
</organism>
<dbReference type="GO" id="GO:0005506">
    <property type="term" value="F:iron ion binding"/>
    <property type="evidence" value="ECO:0007669"/>
    <property type="project" value="InterPro"/>
</dbReference>
<evidence type="ECO:0000256" key="1">
    <source>
        <dbReference type="ARBA" id="ARBA00022448"/>
    </source>
</evidence>
<keyword evidence="5 6" id="KW-0408">Iron</keyword>
<dbReference type="AlphaFoldDB" id="A0A2A5WVL8"/>
<evidence type="ECO:0000256" key="6">
    <source>
        <dbReference type="PIRSR" id="PIRSR000027-1"/>
    </source>
</evidence>
<sequence>MTKVIRVLTFLLLSSATTTATANPEGEARYRQGVMKSVGGHMTAIGMIMRQGIHTDALKFHADAMASLAKQSKNIYPEGSDVSRSEALPAIWEQAKAFQKATQRFIDASEAFAEAAGSGDQRAVGQALRGLGGSCKGCHDDFRAES</sequence>
<dbReference type="GO" id="GO:0042597">
    <property type="term" value="C:periplasmic space"/>
    <property type="evidence" value="ECO:0007669"/>
    <property type="project" value="InterPro"/>
</dbReference>
<protein>
    <submittedName>
        <fullName evidence="9">Cytochrome C</fullName>
    </submittedName>
</protein>
<evidence type="ECO:0000256" key="8">
    <source>
        <dbReference type="SAM" id="SignalP"/>
    </source>
</evidence>
<evidence type="ECO:0000256" key="4">
    <source>
        <dbReference type="ARBA" id="ARBA00022982"/>
    </source>
</evidence>
<dbReference type="GO" id="GO:0022900">
    <property type="term" value="P:electron transport chain"/>
    <property type="evidence" value="ECO:0007669"/>
    <property type="project" value="InterPro"/>
</dbReference>
<feature type="signal peptide" evidence="8">
    <location>
        <begin position="1"/>
        <end position="22"/>
    </location>
</feature>
<keyword evidence="1" id="KW-0813">Transport</keyword>
<comment type="PTM">
    <text evidence="7">Binds 1 heme group per subunit.</text>
</comment>
<dbReference type="InterPro" id="IPR002321">
    <property type="entry name" value="Cyt_c_II"/>
</dbReference>
<dbReference type="GO" id="GO:0009055">
    <property type="term" value="F:electron transfer activity"/>
    <property type="evidence" value="ECO:0007669"/>
    <property type="project" value="InterPro"/>
</dbReference>
<dbReference type="InterPro" id="IPR015984">
    <property type="entry name" value="Cyt_c_prime_subgr"/>
</dbReference>
<feature type="binding site" description="axial binding residue" evidence="6">
    <location>
        <position position="139"/>
    </location>
    <ligand>
        <name>heme c</name>
        <dbReference type="ChEBI" id="CHEBI:61717"/>
    </ligand>
    <ligandPart>
        <name>Fe</name>
        <dbReference type="ChEBI" id="CHEBI:18248"/>
    </ligandPart>
</feature>
<keyword evidence="2 7" id="KW-0349">Heme</keyword>
<keyword evidence="8" id="KW-0732">Signal</keyword>
<dbReference type="Pfam" id="PF01322">
    <property type="entry name" value="Cytochrom_C_2"/>
    <property type="match status" value="1"/>
</dbReference>
<feature type="binding site" description="covalent" evidence="7">
    <location>
        <position position="135"/>
    </location>
    <ligand>
        <name>heme c</name>
        <dbReference type="ChEBI" id="CHEBI:61717"/>
    </ligand>
</feature>
<keyword evidence="3 6" id="KW-0479">Metal-binding</keyword>
<evidence type="ECO:0000256" key="3">
    <source>
        <dbReference type="ARBA" id="ARBA00022723"/>
    </source>
</evidence>
<proteinExistence type="predicted"/>
<evidence type="ECO:0000256" key="7">
    <source>
        <dbReference type="PIRSR" id="PIRSR000027-2"/>
    </source>
</evidence>
<dbReference type="PROSITE" id="PS51009">
    <property type="entry name" value="CYTCII"/>
    <property type="match status" value="1"/>
</dbReference>
<dbReference type="SUPFAM" id="SSF47175">
    <property type="entry name" value="Cytochromes"/>
    <property type="match status" value="1"/>
</dbReference>